<accession>A0ABR3RVE2</accession>
<evidence type="ECO:0000313" key="2">
    <source>
        <dbReference type="EMBL" id="KAL1608395.1"/>
    </source>
</evidence>
<comment type="caution">
    <text evidence="2">The sequence shown here is derived from an EMBL/GenBank/DDBJ whole genome shotgun (WGS) entry which is preliminary data.</text>
</comment>
<sequence length="111" mass="12184">MLEPDCGSGRGQLTKEGLWEQGDLQKELRRVGNDVVGSWEDEIGSVQCFWIRDKENSKLERGSTGTFAEPTNAQEGVPEAPNGSAIANRVPIEKGVEIRGPSTHDYDRLVS</sequence>
<dbReference type="Proteomes" id="UP001521785">
    <property type="component" value="Unassembled WGS sequence"/>
</dbReference>
<protein>
    <submittedName>
        <fullName evidence="2">Uncharacterized protein</fullName>
    </submittedName>
</protein>
<gene>
    <name evidence="2" type="ORF">SLS60_003336</name>
</gene>
<organism evidence="2 3">
    <name type="scientific">Paraconiothyrium brasiliense</name>
    <dbReference type="NCBI Taxonomy" id="300254"/>
    <lineage>
        <taxon>Eukaryota</taxon>
        <taxon>Fungi</taxon>
        <taxon>Dikarya</taxon>
        <taxon>Ascomycota</taxon>
        <taxon>Pezizomycotina</taxon>
        <taxon>Dothideomycetes</taxon>
        <taxon>Pleosporomycetidae</taxon>
        <taxon>Pleosporales</taxon>
        <taxon>Massarineae</taxon>
        <taxon>Didymosphaeriaceae</taxon>
        <taxon>Paraconiothyrium</taxon>
    </lineage>
</organism>
<evidence type="ECO:0000256" key="1">
    <source>
        <dbReference type="SAM" id="MobiDB-lite"/>
    </source>
</evidence>
<feature type="region of interest" description="Disordered" evidence="1">
    <location>
        <begin position="60"/>
        <end position="84"/>
    </location>
</feature>
<dbReference type="EMBL" id="JAKJXO020000003">
    <property type="protein sequence ID" value="KAL1608395.1"/>
    <property type="molecule type" value="Genomic_DNA"/>
</dbReference>
<proteinExistence type="predicted"/>
<reference evidence="2 3" key="1">
    <citation type="submission" date="2024-02" db="EMBL/GenBank/DDBJ databases">
        <title>De novo assembly and annotation of 12 fungi associated with fruit tree decline syndrome in Ontario, Canada.</title>
        <authorList>
            <person name="Sulman M."/>
            <person name="Ellouze W."/>
            <person name="Ilyukhin E."/>
        </authorList>
    </citation>
    <scope>NUCLEOTIDE SEQUENCE [LARGE SCALE GENOMIC DNA]</scope>
    <source>
        <strain evidence="2 3">M42-189</strain>
    </source>
</reference>
<keyword evidence="3" id="KW-1185">Reference proteome</keyword>
<name>A0ABR3RVE2_9PLEO</name>
<feature type="compositionally biased region" description="Polar residues" evidence="1">
    <location>
        <begin position="63"/>
        <end position="74"/>
    </location>
</feature>
<evidence type="ECO:0000313" key="3">
    <source>
        <dbReference type="Proteomes" id="UP001521785"/>
    </source>
</evidence>